<dbReference type="Gene3D" id="3.40.50.970">
    <property type="match status" value="2"/>
</dbReference>
<name>A0ABY9L279_9BACI</name>
<dbReference type="InterPro" id="IPR011766">
    <property type="entry name" value="TPP_enzyme_TPP-bd"/>
</dbReference>
<comment type="similarity">
    <text evidence="1 3">Belongs to the TPP enzyme family.</text>
</comment>
<evidence type="ECO:0000256" key="2">
    <source>
        <dbReference type="ARBA" id="ARBA00023052"/>
    </source>
</evidence>
<keyword evidence="7" id="KW-0670">Pyruvate</keyword>
<dbReference type="Pfam" id="PF02776">
    <property type="entry name" value="TPP_enzyme_N"/>
    <property type="match status" value="1"/>
</dbReference>
<keyword evidence="2 3" id="KW-0786">Thiamine pyrophosphate</keyword>
<evidence type="ECO:0000259" key="5">
    <source>
        <dbReference type="Pfam" id="PF02775"/>
    </source>
</evidence>
<dbReference type="GO" id="GO:0047112">
    <property type="term" value="F:pyruvate oxidase activity"/>
    <property type="evidence" value="ECO:0007669"/>
    <property type="project" value="UniProtKB-EC"/>
</dbReference>
<dbReference type="InterPro" id="IPR047210">
    <property type="entry name" value="TPP_PYR_POXB-like"/>
</dbReference>
<keyword evidence="8" id="KW-1185">Reference proteome</keyword>
<sequence>MVEKRTGAILADQLIDWGVEHIYGMPGDSINEFMDDLRERQDALKYIQIRHEEVGALAASSYAKLTGKLGVCMSIAGPGAIHLLNGLYDAKEDGVPVLAIVGQVASNKMGTGTFQEVNLDRVFQDVAVYCQQAQSSAQLPDMLNIAIKKAYSKGGVSVLIVPDDLFAEKQNVSPALTSRAFSQPKVMPGEQSLARAVQMINEAKKPIILAGRGTRSAKEELLSFAERIGAPICFALLGKGILPDYHELNLGQHGQIGTKPAYEAMMEADLLIIAGSSFPYREFLPDKVKSIQIEIDQSKLGTIYPVDLGLCGDAKVVLDLLTATVEAKQDRTFLEKYKKKMETWFKHIEREKMDNRKPMQAPQVMNVLDKVVDDHAIISCDVGNVTVWTTRYFPFTNQDFLVSGRLATMGCGLPGAIASQLAYPDRQVVAICGDGGFAMVMHDFITAVKYELPIKIIVLNNSKIGMIKYEQAGQGHLNYETDLGEVDFAAFARSCGGDGFRANSIEELDQAVQQAFLSKKPVIIDAVIEDKAPLPGKIGYQQAIKYSEFLVKNFFKNKKIEFPNLAETTRRIF</sequence>
<dbReference type="NCBIfam" id="NF006377">
    <property type="entry name" value="PRK08611.1"/>
    <property type="match status" value="1"/>
</dbReference>
<dbReference type="SUPFAM" id="SSF52518">
    <property type="entry name" value="Thiamin diphosphate-binding fold (THDP-binding)"/>
    <property type="match status" value="2"/>
</dbReference>
<dbReference type="InterPro" id="IPR029035">
    <property type="entry name" value="DHS-like_NAD/FAD-binding_dom"/>
</dbReference>
<dbReference type="Pfam" id="PF02775">
    <property type="entry name" value="TPP_enzyme_C"/>
    <property type="match status" value="1"/>
</dbReference>
<dbReference type="EMBL" id="CP129113">
    <property type="protein sequence ID" value="WLV26002.1"/>
    <property type="molecule type" value="Genomic_DNA"/>
</dbReference>
<dbReference type="InterPro" id="IPR012001">
    <property type="entry name" value="Thiamin_PyroP_enz_TPP-bd_dom"/>
</dbReference>
<organism evidence="7 8">
    <name type="scientific">Aciduricibacillus chroicocephali</name>
    <dbReference type="NCBI Taxonomy" id="3054939"/>
    <lineage>
        <taxon>Bacteria</taxon>
        <taxon>Bacillati</taxon>
        <taxon>Bacillota</taxon>
        <taxon>Bacilli</taxon>
        <taxon>Bacillales</taxon>
        <taxon>Bacillaceae</taxon>
        <taxon>Aciduricibacillus</taxon>
    </lineage>
</organism>
<dbReference type="Pfam" id="PF00205">
    <property type="entry name" value="TPP_enzyme_M"/>
    <property type="match status" value="1"/>
</dbReference>
<dbReference type="CDD" id="cd07039">
    <property type="entry name" value="TPP_PYR_POX"/>
    <property type="match status" value="1"/>
</dbReference>
<feature type="domain" description="Thiamine pyrophosphate enzyme central" evidence="4">
    <location>
        <begin position="193"/>
        <end position="320"/>
    </location>
</feature>
<dbReference type="PROSITE" id="PS00187">
    <property type="entry name" value="TPP_ENZYMES"/>
    <property type="match status" value="1"/>
</dbReference>
<dbReference type="EC" id="1.2.3.3" evidence="7"/>
<protein>
    <submittedName>
        <fullName evidence="7">Pyruvate oxidase</fullName>
        <ecNumber evidence="7">1.2.3.3</ecNumber>
    </submittedName>
</protein>
<dbReference type="CDD" id="cd02014">
    <property type="entry name" value="TPP_POX"/>
    <property type="match status" value="1"/>
</dbReference>
<feature type="domain" description="Thiamine pyrophosphate enzyme TPP-binding" evidence="5">
    <location>
        <begin position="381"/>
        <end position="525"/>
    </location>
</feature>
<accession>A0ABY9L279</accession>
<dbReference type="PANTHER" id="PTHR42981">
    <property type="entry name" value="PYRUVATE DEHYDROGENASE [UBIQUINONE]"/>
    <property type="match status" value="1"/>
</dbReference>
<evidence type="ECO:0000256" key="3">
    <source>
        <dbReference type="RuleBase" id="RU362132"/>
    </source>
</evidence>
<dbReference type="InterPro" id="IPR047211">
    <property type="entry name" value="POXB-like"/>
</dbReference>
<dbReference type="SUPFAM" id="SSF52467">
    <property type="entry name" value="DHS-like NAD/FAD-binding domain"/>
    <property type="match status" value="1"/>
</dbReference>
<evidence type="ECO:0000259" key="6">
    <source>
        <dbReference type="Pfam" id="PF02776"/>
    </source>
</evidence>
<evidence type="ECO:0000313" key="8">
    <source>
        <dbReference type="Proteomes" id="UP001180087"/>
    </source>
</evidence>
<dbReference type="Gene3D" id="3.40.50.1220">
    <property type="entry name" value="TPP-binding domain"/>
    <property type="match status" value="1"/>
</dbReference>
<keyword evidence="7" id="KW-0560">Oxidoreductase</keyword>
<evidence type="ECO:0000259" key="4">
    <source>
        <dbReference type="Pfam" id="PF00205"/>
    </source>
</evidence>
<dbReference type="InterPro" id="IPR029061">
    <property type="entry name" value="THDP-binding"/>
</dbReference>
<proteinExistence type="inferred from homology"/>
<feature type="domain" description="Thiamine pyrophosphate enzyme N-terminal TPP-binding" evidence="6">
    <location>
        <begin position="6"/>
        <end position="117"/>
    </location>
</feature>
<dbReference type="PANTHER" id="PTHR42981:SF2">
    <property type="entry name" value="PYRUVATE DEHYDROGENASE [UBIQUINONE]"/>
    <property type="match status" value="1"/>
</dbReference>
<evidence type="ECO:0000256" key="1">
    <source>
        <dbReference type="ARBA" id="ARBA00007812"/>
    </source>
</evidence>
<dbReference type="RefSeq" id="WP_348029788.1">
    <property type="nucleotide sequence ID" value="NZ_CP129113.1"/>
</dbReference>
<dbReference type="InterPro" id="IPR047212">
    <property type="entry name" value="TPP_POXB-like"/>
</dbReference>
<dbReference type="InterPro" id="IPR000399">
    <property type="entry name" value="TPP-bd_CS"/>
</dbReference>
<dbReference type="Proteomes" id="UP001180087">
    <property type="component" value="Chromosome"/>
</dbReference>
<dbReference type="InterPro" id="IPR012000">
    <property type="entry name" value="Thiamin_PyroP_enz_cen_dom"/>
</dbReference>
<evidence type="ECO:0000313" key="7">
    <source>
        <dbReference type="EMBL" id="WLV26002.1"/>
    </source>
</evidence>
<gene>
    <name evidence="7" type="ORF">QR721_05315</name>
</gene>
<reference evidence="7" key="1">
    <citation type="submission" date="2023-06" db="EMBL/GenBank/DDBJ databases">
        <title>A Treasure from Seagulls: Isolation and Description of Aciduricobacillus qingdaonensis gen. nov., sp. nov., a Rare Obligately Uric Acid-utilizing Member in the Family Bacillaceae.</title>
        <authorList>
            <person name="Liu W."/>
            <person name="Wang B."/>
        </authorList>
    </citation>
    <scope>NUCLEOTIDE SEQUENCE</scope>
    <source>
        <strain evidence="7">44XB</strain>
    </source>
</reference>